<protein>
    <submittedName>
        <fullName evidence="3">Xaa-Pro aminopeptidase</fullName>
    </submittedName>
</protein>
<evidence type="ECO:0000259" key="1">
    <source>
        <dbReference type="Pfam" id="PF00557"/>
    </source>
</evidence>
<evidence type="ECO:0000313" key="3">
    <source>
        <dbReference type="EMBL" id="SDJ12995.1"/>
    </source>
</evidence>
<dbReference type="RefSeq" id="WP_090399413.1">
    <property type="nucleotide sequence ID" value="NZ_FNEN01000016.1"/>
</dbReference>
<dbReference type="Pfam" id="PF00557">
    <property type="entry name" value="Peptidase_M24"/>
    <property type="match status" value="1"/>
</dbReference>
<evidence type="ECO:0000313" key="4">
    <source>
        <dbReference type="Proteomes" id="UP000198853"/>
    </source>
</evidence>
<dbReference type="Proteomes" id="UP000198853">
    <property type="component" value="Unassembled WGS sequence"/>
</dbReference>
<dbReference type="GO" id="GO:0004177">
    <property type="term" value="F:aminopeptidase activity"/>
    <property type="evidence" value="ECO:0007669"/>
    <property type="project" value="UniProtKB-KW"/>
</dbReference>
<feature type="domain" description="Creatinase N-terminal" evidence="2">
    <location>
        <begin position="4"/>
        <end position="126"/>
    </location>
</feature>
<dbReference type="Gene3D" id="3.40.350.10">
    <property type="entry name" value="Creatinase/prolidase N-terminal domain"/>
    <property type="match status" value="1"/>
</dbReference>
<reference evidence="3 4" key="1">
    <citation type="submission" date="2016-10" db="EMBL/GenBank/DDBJ databases">
        <authorList>
            <person name="de Groot N.N."/>
        </authorList>
    </citation>
    <scope>NUCLEOTIDE SEQUENCE [LARGE SCALE GENOMIC DNA]</scope>
    <source>
        <strain evidence="3 4">DSM 21771</strain>
    </source>
</reference>
<keyword evidence="3" id="KW-0031">Aminopeptidase</keyword>
<proteinExistence type="predicted"/>
<accession>A0A1G8R8Z0</accession>
<dbReference type="SUPFAM" id="SSF55920">
    <property type="entry name" value="Creatinase/aminopeptidase"/>
    <property type="match status" value="1"/>
</dbReference>
<dbReference type="InterPro" id="IPR000994">
    <property type="entry name" value="Pept_M24"/>
</dbReference>
<dbReference type="InterPro" id="IPR000587">
    <property type="entry name" value="Creatinase_N"/>
</dbReference>
<keyword evidence="3" id="KW-0645">Protease</keyword>
<feature type="domain" description="Peptidase M24" evidence="1">
    <location>
        <begin position="136"/>
        <end position="337"/>
    </location>
</feature>
<dbReference type="AlphaFoldDB" id="A0A1G8R8Z0"/>
<dbReference type="InterPro" id="IPR050659">
    <property type="entry name" value="Peptidase_M24B"/>
</dbReference>
<dbReference type="SUPFAM" id="SSF53092">
    <property type="entry name" value="Creatinase/prolidase N-terminal domain"/>
    <property type="match status" value="1"/>
</dbReference>
<sequence length="353" mass="39197">MNLLSRLRDSFETLNIDGILVNSSTNRRYLTGFTGTAGIVLISKNDARLLTDFRYTKQAEEQVDEFTVKQIEKNNTSEIAKHLQEMGIAKLGFEEEHLTYAQHKNFQNTFAAKLVPTKLFVESFRMQKSSQEIKFIKEAVNVTDEAFNHILQVIKIGMTEQEVANELEQYIKTAGFAPSKSSMVVASGARSALPHGIASDKKIENGDMVTMDFGALSQDYCSDMTRTVSVGEPPSQLKEIYSIVHKALAECLNSLKPNLTIKELDHIIREPIEKAGYGEKFGHGAGHGIGLDVHEELFITSNSTKRLLPNMVMTIEPGIYIPGLGGVRIEDDVLITENGCEVLTMSPKNLIVL</sequence>
<evidence type="ECO:0000259" key="2">
    <source>
        <dbReference type="Pfam" id="PF01321"/>
    </source>
</evidence>
<dbReference type="PANTHER" id="PTHR46112">
    <property type="entry name" value="AMINOPEPTIDASE"/>
    <property type="match status" value="1"/>
</dbReference>
<keyword evidence="4" id="KW-1185">Reference proteome</keyword>
<keyword evidence="3" id="KW-0378">Hydrolase</keyword>
<dbReference type="EMBL" id="FNEN01000016">
    <property type="protein sequence ID" value="SDJ12995.1"/>
    <property type="molecule type" value="Genomic_DNA"/>
</dbReference>
<name>A0A1G8R8Z0_9BACI</name>
<dbReference type="InterPro" id="IPR036005">
    <property type="entry name" value="Creatinase/aminopeptidase-like"/>
</dbReference>
<dbReference type="PANTHER" id="PTHR46112:SF3">
    <property type="entry name" value="AMINOPEPTIDASE YPDF"/>
    <property type="match status" value="1"/>
</dbReference>
<dbReference type="Gene3D" id="3.90.230.10">
    <property type="entry name" value="Creatinase/methionine aminopeptidase superfamily"/>
    <property type="match status" value="1"/>
</dbReference>
<dbReference type="OrthoDB" id="9806388at2"/>
<dbReference type="InterPro" id="IPR029149">
    <property type="entry name" value="Creatin/AminoP/Spt16_N"/>
</dbReference>
<dbReference type="CDD" id="cd01092">
    <property type="entry name" value="APP-like"/>
    <property type="match status" value="1"/>
</dbReference>
<organism evidence="3 4">
    <name type="scientific">Natribacillus halophilus</name>
    <dbReference type="NCBI Taxonomy" id="549003"/>
    <lineage>
        <taxon>Bacteria</taxon>
        <taxon>Bacillati</taxon>
        <taxon>Bacillota</taxon>
        <taxon>Bacilli</taxon>
        <taxon>Bacillales</taxon>
        <taxon>Bacillaceae</taxon>
        <taxon>Natribacillus</taxon>
    </lineage>
</organism>
<gene>
    <name evidence="3" type="ORF">SAMN04488123_1166</name>
</gene>
<dbReference type="Pfam" id="PF01321">
    <property type="entry name" value="Creatinase_N"/>
    <property type="match status" value="1"/>
</dbReference>